<keyword evidence="2" id="KW-1185">Reference proteome</keyword>
<reference evidence="1" key="1">
    <citation type="submission" date="2014-03" db="EMBL/GenBank/DDBJ databases">
        <title>Draft genome sequencing of Oceanobacillus picturae strain S1 isolated from human gut.</title>
        <authorList>
            <person name="Croce O."/>
            <person name="Lagier J.C."/>
            <person name="Raoult D."/>
        </authorList>
    </citation>
    <scope>NUCLEOTIDE SEQUENCE [LARGE SCALE GENOMIC DNA]</scope>
    <source>
        <strain evidence="1">S1</strain>
    </source>
</reference>
<comment type="caution">
    <text evidence="1">The sequence shown here is derived from an EMBL/GenBank/DDBJ whole genome shotgun (WGS) entry which is preliminary data.</text>
</comment>
<name>W9AJM2_9BACI</name>
<accession>W9AJM2</accession>
<protein>
    <submittedName>
        <fullName evidence="1">Uncharacterized protein</fullName>
    </submittedName>
</protein>
<organism evidence="1 2">
    <name type="scientific">Oceanobacillus picturae</name>
    <dbReference type="NCBI Taxonomy" id="171693"/>
    <lineage>
        <taxon>Bacteria</taxon>
        <taxon>Bacillati</taxon>
        <taxon>Bacillota</taxon>
        <taxon>Bacilli</taxon>
        <taxon>Bacillales</taxon>
        <taxon>Bacillaceae</taxon>
        <taxon>Oceanobacillus</taxon>
    </lineage>
</organism>
<dbReference type="STRING" id="171693.BN988_01582"/>
<evidence type="ECO:0000313" key="1">
    <source>
        <dbReference type="EMBL" id="CDO03082.1"/>
    </source>
</evidence>
<reference evidence="1" key="2">
    <citation type="submission" date="2014-03" db="EMBL/GenBank/DDBJ databases">
        <authorList>
            <person name="Urmite Genomes"/>
        </authorList>
    </citation>
    <scope>NUCLEOTIDE SEQUENCE</scope>
    <source>
        <strain evidence="1">S1</strain>
    </source>
</reference>
<proteinExistence type="predicted"/>
<dbReference type="EMBL" id="CCAX010000001">
    <property type="protein sequence ID" value="CDO03082.1"/>
    <property type="molecule type" value="Genomic_DNA"/>
</dbReference>
<gene>
    <name evidence="1" type="ORF">BN988_01582</name>
</gene>
<sequence length="44" mass="5272">MELYTAEQKLLDELVKTTDKEHQAVLKRQITRLNKVMEKVEEKN</sequence>
<dbReference type="Proteomes" id="UP000028863">
    <property type="component" value="Unassembled WGS sequence"/>
</dbReference>
<evidence type="ECO:0000313" key="2">
    <source>
        <dbReference type="Proteomes" id="UP000028863"/>
    </source>
</evidence>
<dbReference type="RefSeq" id="WP_261796565.1">
    <property type="nucleotide sequence ID" value="NZ_CABLBW010000001.1"/>
</dbReference>
<dbReference type="AlphaFoldDB" id="W9AJM2"/>